<dbReference type="Gene3D" id="3.30.2290.10">
    <property type="entry name" value="PmbA/TldD superfamily"/>
    <property type="match status" value="1"/>
</dbReference>
<proteinExistence type="inferred from homology"/>
<feature type="domain" description="Metalloprotease TldD/E central" evidence="7">
    <location>
        <begin position="129"/>
        <end position="236"/>
    </location>
</feature>
<evidence type="ECO:0000313" key="9">
    <source>
        <dbReference type="Proteomes" id="UP000308891"/>
    </source>
</evidence>
<gene>
    <name evidence="8" type="primary">tldD</name>
    <name evidence="8" type="ORF">E5K04_01095</name>
</gene>
<name>A0A4V4N953_9NEIS</name>
<dbReference type="InterPro" id="IPR045570">
    <property type="entry name" value="Metalloprtase-TldD/E_cen_dom"/>
</dbReference>
<comment type="caution">
    <text evidence="8">The sequence shown here is derived from an EMBL/GenBank/DDBJ whole genome shotgun (WGS) entry which is preliminary data.</text>
</comment>
<dbReference type="Pfam" id="PF19290">
    <property type="entry name" value="PmbA_TldD_2nd"/>
    <property type="match status" value="1"/>
</dbReference>
<feature type="domain" description="Metalloprotease TldD/E C-terminal" evidence="6">
    <location>
        <begin position="244"/>
        <end position="472"/>
    </location>
</feature>
<evidence type="ECO:0000256" key="2">
    <source>
        <dbReference type="ARBA" id="ARBA00022670"/>
    </source>
</evidence>
<dbReference type="EMBL" id="STGJ01000001">
    <property type="protein sequence ID" value="TIC87043.1"/>
    <property type="molecule type" value="Genomic_DNA"/>
</dbReference>
<protein>
    <submittedName>
        <fullName evidence="8">Metalloprotease TldD</fullName>
    </submittedName>
</protein>
<evidence type="ECO:0000256" key="1">
    <source>
        <dbReference type="ARBA" id="ARBA00005836"/>
    </source>
</evidence>
<dbReference type="GO" id="GO:0005829">
    <property type="term" value="C:cytosol"/>
    <property type="evidence" value="ECO:0007669"/>
    <property type="project" value="TreeGrafter"/>
</dbReference>
<dbReference type="PANTHER" id="PTHR30624:SF4">
    <property type="entry name" value="METALLOPROTEASE TLDD"/>
    <property type="match status" value="1"/>
</dbReference>
<accession>A0A4V4N953</accession>
<dbReference type="GO" id="GO:0006508">
    <property type="term" value="P:proteolysis"/>
    <property type="evidence" value="ECO:0007669"/>
    <property type="project" value="UniProtKB-KW"/>
</dbReference>
<dbReference type="InterPro" id="IPR045569">
    <property type="entry name" value="Metalloprtase-TldD/E_C"/>
</dbReference>
<keyword evidence="9" id="KW-1185">Reference proteome</keyword>
<reference evidence="8 9" key="1">
    <citation type="submission" date="2019-04" db="EMBL/GenBank/DDBJ databases">
        <title>Crenobacter sp. nov.</title>
        <authorList>
            <person name="Shi S."/>
        </authorList>
    </citation>
    <scope>NUCLEOTIDE SEQUENCE [LARGE SCALE GENOMIC DNA]</scope>
    <source>
        <strain evidence="8 9">GY 70310</strain>
    </source>
</reference>
<evidence type="ECO:0000256" key="4">
    <source>
        <dbReference type="ARBA" id="ARBA00023049"/>
    </source>
</evidence>
<comment type="similarity">
    <text evidence="1">Belongs to the peptidase U62 family.</text>
</comment>
<evidence type="ECO:0000259" key="7">
    <source>
        <dbReference type="Pfam" id="PF19290"/>
    </source>
</evidence>
<keyword evidence="2 8" id="KW-0645">Protease</keyword>
<dbReference type="InterPro" id="IPR051463">
    <property type="entry name" value="Peptidase_U62_metallo"/>
</dbReference>
<dbReference type="NCBIfam" id="NF008006">
    <property type="entry name" value="PRK10735.1"/>
    <property type="match status" value="1"/>
</dbReference>
<dbReference type="PANTHER" id="PTHR30624">
    <property type="entry name" value="UNCHARACTERIZED PROTEIN TLDD AND PMBA"/>
    <property type="match status" value="1"/>
</dbReference>
<evidence type="ECO:0000259" key="5">
    <source>
        <dbReference type="Pfam" id="PF01523"/>
    </source>
</evidence>
<dbReference type="GO" id="GO:0008237">
    <property type="term" value="F:metallopeptidase activity"/>
    <property type="evidence" value="ECO:0007669"/>
    <property type="project" value="UniProtKB-KW"/>
</dbReference>
<dbReference type="Pfam" id="PF01523">
    <property type="entry name" value="PmbA_TldD_1st"/>
    <property type="match status" value="1"/>
</dbReference>
<dbReference type="Pfam" id="PF19289">
    <property type="entry name" value="PmbA_TldD_3rd"/>
    <property type="match status" value="1"/>
</dbReference>
<dbReference type="RefSeq" id="WP_136551054.1">
    <property type="nucleotide sequence ID" value="NZ_STGJ01000001.1"/>
</dbReference>
<sequence>MNPQHEQLAQELILAPGSVDEAVLEATFARLSAPGVDYADLYFQRTRNEGWSLEEGIVKAGSFSIDQGVGVRAVSGDKTAFAYADEISAASLTRAADTVRAIGHGSGVLQVGAPRPTRGTVLYPASDPGNALDAAAKVELLHRIEKIARAMDPRIIQVMASVAAEYDVVYIARADGVRAADVRPLTRVSVLVIVEEDGRREQAGAGGGGRFDLAYFTDEVVTGYVERAVREATTNLRAQAAPAGQMTVVLGAGWPGVLLHEAIGHGLEGDFNRKGTSAFAGRIGERVAAPGVTIVDDGTLQGRRGSLSVDDEGELTRTTTLIEDGILKGYMQDAMNARLMGMAPTGNGRRESYAHIPMPRMTNTYMHAGSHDPEEIIASVKDGLYAVNFGGGQVDITSGKFVFSASEAWKIENGKLAYPVKGATLIGNGPEVLKYVGMIGNDLALDTGVGVCGKEGQSVPVGVGQPTLRIDGGLTVGGTGG</sequence>
<feature type="domain" description="Metalloprotease TldD/E N-terminal" evidence="5">
    <location>
        <begin position="39"/>
        <end position="102"/>
    </location>
</feature>
<dbReference type="AlphaFoldDB" id="A0A4V4N953"/>
<evidence type="ECO:0000256" key="3">
    <source>
        <dbReference type="ARBA" id="ARBA00022801"/>
    </source>
</evidence>
<keyword evidence="4 8" id="KW-0482">Metalloprotease</keyword>
<organism evidence="8 9">
    <name type="scientific">Crenobacter intestini</name>
    <dbReference type="NCBI Taxonomy" id="2563443"/>
    <lineage>
        <taxon>Bacteria</taxon>
        <taxon>Pseudomonadati</taxon>
        <taxon>Pseudomonadota</taxon>
        <taxon>Betaproteobacteria</taxon>
        <taxon>Neisseriales</taxon>
        <taxon>Neisseriaceae</taxon>
        <taxon>Crenobacter</taxon>
    </lineage>
</organism>
<dbReference type="InterPro" id="IPR002510">
    <property type="entry name" value="Metalloprtase-TldD/E_N"/>
</dbReference>
<dbReference type="PIRSF" id="PIRSF004919">
    <property type="entry name" value="TldD"/>
    <property type="match status" value="1"/>
</dbReference>
<evidence type="ECO:0000259" key="6">
    <source>
        <dbReference type="Pfam" id="PF19289"/>
    </source>
</evidence>
<dbReference type="InterPro" id="IPR036059">
    <property type="entry name" value="TldD/PmbA_sf"/>
</dbReference>
<dbReference type="InterPro" id="IPR035068">
    <property type="entry name" value="TldD/PmbA_N"/>
</dbReference>
<dbReference type="OrthoDB" id="9803213at2"/>
<keyword evidence="3" id="KW-0378">Hydrolase</keyword>
<evidence type="ECO:0000313" key="8">
    <source>
        <dbReference type="EMBL" id="TIC87043.1"/>
    </source>
</evidence>
<dbReference type="InterPro" id="IPR025502">
    <property type="entry name" value="TldD"/>
</dbReference>
<dbReference type="Proteomes" id="UP000308891">
    <property type="component" value="Unassembled WGS sequence"/>
</dbReference>
<dbReference type="SUPFAM" id="SSF111283">
    <property type="entry name" value="Putative modulator of DNA gyrase, PmbA/TldD"/>
    <property type="match status" value="1"/>
</dbReference>